<feature type="domain" description="EF-hand" evidence="6">
    <location>
        <begin position="74"/>
        <end position="109"/>
    </location>
</feature>
<evidence type="ECO:0000256" key="3">
    <source>
        <dbReference type="ARBA" id="ARBA00022723"/>
    </source>
</evidence>
<feature type="domain" description="EF-hand" evidence="6">
    <location>
        <begin position="110"/>
        <end position="145"/>
    </location>
</feature>
<dbReference type="Proteomes" id="UP001163046">
    <property type="component" value="Unassembled WGS sequence"/>
</dbReference>
<dbReference type="FunFam" id="1.10.238.10:FF:000001">
    <property type="entry name" value="Calmodulin 1"/>
    <property type="match status" value="1"/>
</dbReference>
<dbReference type="GO" id="GO:0005509">
    <property type="term" value="F:calcium ion binding"/>
    <property type="evidence" value="ECO:0007669"/>
    <property type="project" value="InterPro"/>
</dbReference>
<keyword evidence="8" id="KW-1185">Reference proteome</keyword>
<keyword evidence="4" id="KW-0677">Repeat</keyword>
<evidence type="ECO:0000313" key="7">
    <source>
        <dbReference type="EMBL" id="KAJ7337064.1"/>
    </source>
</evidence>
<dbReference type="GO" id="GO:0048306">
    <property type="term" value="F:calcium-dependent protein binding"/>
    <property type="evidence" value="ECO:0007669"/>
    <property type="project" value="UniProtKB-ARBA"/>
</dbReference>
<proteinExistence type="predicted"/>
<evidence type="ECO:0000256" key="5">
    <source>
        <dbReference type="ARBA" id="ARBA00022837"/>
    </source>
</evidence>
<dbReference type="SUPFAM" id="SSF47473">
    <property type="entry name" value="EF-hand"/>
    <property type="match status" value="1"/>
</dbReference>
<dbReference type="Gene3D" id="1.10.238.10">
    <property type="entry name" value="EF-hand"/>
    <property type="match status" value="1"/>
</dbReference>
<comment type="subcellular location">
    <subcellularLocation>
        <location evidence="1">Cytoplasm</location>
    </subcellularLocation>
</comment>
<dbReference type="PANTHER" id="PTHR46212">
    <property type="entry name" value="PEFLIN"/>
    <property type="match status" value="1"/>
</dbReference>
<dbReference type="PANTHER" id="PTHR46212:SF9">
    <property type="entry name" value="PROGRAMMED CELL DEATH PROTEIN 6"/>
    <property type="match status" value="1"/>
</dbReference>
<dbReference type="GO" id="GO:0005737">
    <property type="term" value="C:cytoplasm"/>
    <property type="evidence" value="ECO:0007669"/>
    <property type="project" value="UniProtKB-SubCell"/>
</dbReference>
<reference evidence="7" key="1">
    <citation type="submission" date="2023-01" db="EMBL/GenBank/DDBJ databases">
        <title>Genome assembly of the deep-sea coral Lophelia pertusa.</title>
        <authorList>
            <person name="Herrera S."/>
            <person name="Cordes E."/>
        </authorList>
    </citation>
    <scope>NUCLEOTIDE SEQUENCE</scope>
    <source>
        <strain evidence="7">USNM1676648</strain>
        <tissue evidence="7">Polyp</tissue>
    </source>
</reference>
<gene>
    <name evidence="7" type="primary">PDCD6_2</name>
    <name evidence="7" type="ORF">OS493_009914</name>
</gene>
<evidence type="ECO:0000256" key="2">
    <source>
        <dbReference type="ARBA" id="ARBA00022490"/>
    </source>
</evidence>
<feature type="domain" description="EF-hand" evidence="6">
    <location>
        <begin position="7"/>
        <end position="42"/>
    </location>
</feature>
<dbReference type="EMBL" id="MU827781">
    <property type="protein sequence ID" value="KAJ7337064.1"/>
    <property type="molecule type" value="Genomic_DNA"/>
</dbReference>
<dbReference type="AlphaFoldDB" id="A0A9W9YEE9"/>
<evidence type="ECO:0000259" key="6">
    <source>
        <dbReference type="PROSITE" id="PS50222"/>
    </source>
</evidence>
<dbReference type="InterPro" id="IPR018247">
    <property type="entry name" value="EF_Hand_1_Ca_BS"/>
</dbReference>
<keyword evidence="5" id="KW-0106">Calcium</keyword>
<organism evidence="7 8">
    <name type="scientific">Desmophyllum pertusum</name>
    <dbReference type="NCBI Taxonomy" id="174260"/>
    <lineage>
        <taxon>Eukaryota</taxon>
        <taxon>Metazoa</taxon>
        <taxon>Cnidaria</taxon>
        <taxon>Anthozoa</taxon>
        <taxon>Hexacorallia</taxon>
        <taxon>Scleractinia</taxon>
        <taxon>Caryophylliina</taxon>
        <taxon>Caryophylliidae</taxon>
        <taxon>Desmophyllum</taxon>
    </lineage>
</organism>
<sequence>MAAGMPVDKTYLWNIFTKIDKDGNGSISADELQLALSNGAWTPFNPETVRLMIGMFDRDNSGAIEFNEFFALWQYVTDWQKTFRSYDQDNSGTIDRQELKIALTNFGYRLSERMYTLLITKFDRAGGGSINFDDFIQCCIILQILTNSFRCRDQNRNGWITIGYEEFVSMVFSLNVSK</sequence>
<dbReference type="InterPro" id="IPR011992">
    <property type="entry name" value="EF-hand-dom_pair"/>
</dbReference>
<dbReference type="Pfam" id="PF13499">
    <property type="entry name" value="EF-hand_7"/>
    <property type="match status" value="2"/>
</dbReference>
<evidence type="ECO:0000256" key="4">
    <source>
        <dbReference type="ARBA" id="ARBA00022737"/>
    </source>
</evidence>
<name>A0A9W9YEE9_9CNID</name>
<dbReference type="SMART" id="SM00054">
    <property type="entry name" value="EFh"/>
    <property type="match status" value="5"/>
</dbReference>
<dbReference type="OrthoDB" id="186625at2759"/>
<evidence type="ECO:0000256" key="1">
    <source>
        <dbReference type="ARBA" id="ARBA00004496"/>
    </source>
</evidence>
<dbReference type="PROSITE" id="PS50222">
    <property type="entry name" value="EF_HAND_2"/>
    <property type="match status" value="3"/>
</dbReference>
<dbReference type="PROSITE" id="PS00018">
    <property type="entry name" value="EF_HAND_1"/>
    <property type="match status" value="2"/>
</dbReference>
<evidence type="ECO:0000313" key="8">
    <source>
        <dbReference type="Proteomes" id="UP001163046"/>
    </source>
</evidence>
<keyword evidence="2" id="KW-0963">Cytoplasm</keyword>
<dbReference type="InterPro" id="IPR002048">
    <property type="entry name" value="EF_hand_dom"/>
</dbReference>
<accession>A0A9W9YEE9</accession>
<comment type="caution">
    <text evidence="7">The sequence shown here is derived from an EMBL/GenBank/DDBJ whole genome shotgun (WGS) entry which is preliminary data.</text>
</comment>
<dbReference type="InterPro" id="IPR051426">
    <property type="entry name" value="Peflin/Sorcin_CaBP"/>
</dbReference>
<keyword evidence="3" id="KW-0479">Metal-binding</keyword>
<protein>
    <submittedName>
        <fullName evidence="7">Programmed cell death protein 6</fullName>
    </submittedName>
</protein>